<evidence type="ECO:0000313" key="1">
    <source>
        <dbReference type="EMBL" id="QNG50633.1"/>
    </source>
</evidence>
<dbReference type="Pfam" id="PF10604">
    <property type="entry name" value="Polyketide_cyc2"/>
    <property type="match status" value="1"/>
</dbReference>
<reference evidence="1 2" key="1">
    <citation type="submission" date="2020-08" db="EMBL/GenBank/DDBJ databases">
        <authorList>
            <person name="Mo P."/>
        </authorList>
    </citation>
    <scope>NUCLEOTIDE SEQUENCE [LARGE SCALE GENOMIC DNA]</scope>
    <source>
        <strain evidence="1 2">CGMCC 4.1532</strain>
    </source>
</reference>
<gene>
    <name evidence="1" type="ORF">H6H00_20710</name>
</gene>
<accession>A0A7G7MCX2</accession>
<protein>
    <submittedName>
        <fullName evidence="1">SRPBCC family protein</fullName>
    </submittedName>
</protein>
<keyword evidence="2" id="KW-1185">Reference proteome</keyword>
<organism evidence="1 2">
    <name type="scientific">Pseudonocardia petroleophila</name>
    <dbReference type="NCBI Taxonomy" id="37331"/>
    <lineage>
        <taxon>Bacteria</taxon>
        <taxon>Bacillati</taxon>
        <taxon>Actinomycetota</taxon>
        <taxon>Actinomycetes</taxon>
        <taxon>Pseudonocardiales</taxon>
        <taxon>Pseudonocardiaceae</taxon>
        <taxon>Pseudonocardia</taxon>
    </lineage>
</organism>
<dbReference type="InterPro" id="IPR019587">
    <property type="entry name" value="Polyketide_cyclase/dehydratase"/>
</dbReference>
<evidence type="ECO:0000313" key="2">
    <source>
        <dbReference type="Proteomes" id="UP000515728"/>
    </source>
</evidence>
<dbReference type="KEGG" id="ppel:H6H00_20710"/>
<dbReference type="AlphaFoldDB" id="A0A7G7MCX2"/>
<dbReference type="Gene3D" id="3.30.530.20">
    <property type="match status" value="1"/>
</dbReference>
<dbReference type="Proteomes" id="UP000515728">
    <property type="component" value="Chromosome"/>
</dbReference>
<sequence>MVRRERFWLTRGSREATVAAPPDVVYDLVADLPRMGEWSPECVAVEWTGGSTGPAPGATFVGHNRTGPRGLIRWSRRGRVLAADRGREFAFVTEEGGRESTEWRFRLEEVAGGTRVTQSYDVRWLPVGFRIIDVPLNRFGDLQRAMDHTLGRLAAAAESVPGTVAGDARTEQAR</sequence>
<dbReference type="CDD" id="cd07812">
    <property type="entry name" value="SRPBCC"/>
    <property type="match status" value="1"/>
</dbReference>
<dbReference type="InterPro" id="IPR023393">
    <property type="entry name" value="START-like_dom_sf"/>
</dbReference>
<name>A0A7G7MCX2_9PSEU</name>
<dbReference type="EMBL" id="CP060131">
    <property type="protein sequence ID" value="QNG50633.1"/>
    <property type="molecule type" value="Genomic_DNA"/>
</dbReference>
<proteinExistence type="predicted"/>
<dbReference type="SUPFAM" id="SSF55961">
    <property type="entry name" value="Bet v1-like"/>
    <property type="match status" value="1"/>
</dbReference>
<dbReference type="RefSeq" id="WP_185717395.1">
    <property type="nucleotide sequence ID" value="NZ_BAAAWI010000001.1"/>
</dbReference>